<keyword evidence="1" id="KW-0805">Transcription regulation</keyword>
<dbReference type="InterPro" id="IPR010982">
    <property type="entry name" value="Lambda_DNA-bd_dom_sf"/>
</dbReference>
<dbReference type="SUPFAM" id="SSF47413">
    <property type="entry name" value="lambda repressor-like DNA-binding domains"/>
    <property type="match status" value="1"/>
</dbReference>
<evidence type="ECO:0000256" key="1">
    <source>
        <dbReference type="ARBA" id="ARBA00023015"/>
    </source>
</evidence>
<name>A0ABW2BQG6_9HYPH</name>
<protein>
    <submittedName>
        <fullName evidence="5">XRE family transcriptional regulator</fullName>
    </submittedName>
</protein>
<dbReference type="InterPro" id="IPR001387">
    <property type="entry name" value="Cro/C1-type_HTH"/>
</dbReference>
<dbReference type="Gene3D" id="2.10.109.10">
    <property type="entry name" value="Umud Fragment, subunit A"/>
    <property type="match status" value="1"/>
</dbReference>
<evidence type="ECO:0000313" key="6">
    <source>
        <dbReference type="Proteomes" id="UP001596292"/>
    </source>
</evidence>
<dbReference type="Pfam" id="PF01381">
    <property type="entry name" value="HTH_3"/>
    <property type="match status" value="1"/>
</dbReference>
<accession>A0ABW2BQG6</accession>
<dbReference type="InterPro" id="IPR039418">
    <property type="entry name" value="LexA-like"/>
</dbReference>
<dbReference type="Pfam" id="PF00717">
    <property type="entry name" value="Peptidase_S24"/>
    <property type="match status" value="1"/>
</dbReference>
<keyword evidence="6" id="KW-1185">Reference proteome</keyword>
<feature type="domain" description="HTH cro/C1-type" evidence="4">
    <location>
        <begin position="35"/>
        <end position="89"/>
    </location>
</feature>
<dbReference type="PROSITE" id="PS50943">
    <property type="entry name" value="HTH_CROC1"/>
    <property type="match status" value="1"/>
</dbReference>
<dbReference type="PANTHER" id="PTHR40661">
    <property type="match status" value="1"/>
</dbReference>
<dbReference type="EMBL" id="JBHSWN010000001">
    <property type="protein sequence ID" value="MFC6792723.1"/>
    <property type="molecule type" value="Genomic_DNA"/>
</dbReference>
<dbReference type="InterPro" id="IPR036286">
    <property type="entry name" value="LexA/Signal_pep-like_sf"/>
</dbReference>
<dbReference type="RefSeq" id="WP_378974930.1">
    <property type="nucleotide sequence ID" value="NZ_JBHSWN010000001.1"/>
</dbReference>
<keyword evidence="3" id="KW-0804">Transcription</keyword>
<organism evidence="5 6">
    <name type="scientific">Methylobacterium komagatae</name>
    <dbReference type="NCBI Taxonomy" id="374425"/>
    <lineage>
        <taxon>Bacteria</taxon>
        <taxon>Pseudomonadati</taxon>
        <taxon>Pseudomonadota</taxon>
        <taxon>Alphaproteobacteria</taxon>
        <taxon>Hyphomicrobiales</taxon>
        <taxon>Methylobacteriaceae</taxon>
        <taxon>Methylobacterium</taxon>
    </lineage>
</organism>
<dbReference type="Gene3D" id="1.10.260.40">
    <property type="entry name" value="lambda repressor-like DNA-binding domains"/>
    <property type="match status" value="1"/>
</dbReference>
<dbReference type="CDD" id="cd00093">
    <property type="entry name" value="HTH_XRE"/>
    <property type="match status" value="1"/>
</dbReference>
<reference evidence="6" key="1">
    <citation type="journal article" date="2019" name="Int. J. Syst. Evol. Microbiol.">
        <title>The Global Catalogue of Microorganisms (GCM) 10K type strain sequencing project: providing services to taxonomists for standard genome sequencing and annotation.</title>
        <authorList>
            <consortium name="The Broad Institute Genomics Platform"/>
            <consortium name="The Broad Institute Genome Sequencing Center for Infectious Disease"/>
            <person name="Wu L."/>
            <person name="Ma J."/>
        </authorList>
    </citation>
    <scope>NUCLEOTIDE SEQUENCE [LARGE SCALE GENOMIC DNA]</scope>
    <source>
        <strain evidence="6">CCUG 48316</strain>
    </source>
</reference>
<evidence type="ECO:0000256" key="2">
    <source>
        <dbReference type="ARBA" id="ARBA00023125"/>
    </source>
</evidence>
<sequence length="273" mass="30689">MDLPFGEKSQPEVCRLALDCGAGAGDFRQMDLPEIKLRRKAKGLTLEQVASMVDLSVSQVSRFESGEREPKISEIFKLAEALDCSVEDLIGERKIQPTLYSWTSGSAKKMLLPVPVIGTTAAGVFREIVEFDDAEPEYVFELEDEDYPKARRFALTVEGDSMDAADPPMPDGCRVICVDFEQTGQPITDGLVVVIQRTREGGHLREWSVKEVELHDDEVWFCPRSANKKHRPIKVPFSPEANEWNSLEVIGLVRDVSMRVRRSPRRRQSPTPA</sequence>
<gene>
    <name evidence="5" type="ORF">ACFQE0_26085</name>
</gene>
<evidence type="ECO:0000259" key="4">
    <source>
        <dbReference type="PROSITE" id="PS50943"/>
    </source>
</evidence>
<evidence type="ECO:0000256" key="3">
    <source>
        <dbReference type="ARBA" id="ARBA00023163"/>
    </source>
</evidence>
<dbReference type="CDD" id="cd06529">
    <property type="entry name" value="S24_LexA-like"/>
    <property type="match status" value="1"/>
</dbReference>
<evidence type="ECO:0000313" key="5">
    <source>
        <dbReference type="EMBL" id="MFC6792723.1"/>
    </source>
</evidence>
<proteinExistence type="predicted"/>
<dbReference type="Proteomes" id="UP001596292">
    <property type="component" value="Unassembled WGS sequence"/>
</dbReference>
<dbReference type="PANTHER" id="PTHR40661:SF3">
    <property type="entry name" value="FELS-1 PROPHAGE TRANSCRIPTIONAL REGULATOR"/>
    <property type="match status" value="1"/>
</dbReference>
<keyword evidence="2" id="KW-0238">DNA-binding</keyword>
<comment type="caution">
    <text evidence="5">The sequence shown here is derived from an EMBL/GenBank/DDBJ whole genome shotgun (WGS) entry which is preliminary data.</text>
</comment>
<dbReference type="InterPro" id="IPR015927">
    <property type="entry name" value="Peptidase_S24_S26A/B/C"/>
</dbReference>
<dbReference type="SUPFAM" id="SSF51306">
    <property type="entry name" value="LexA/Signal peptidase"/>
    <property type="match status" value="1"/>
</dbReference>
<dbReference type="SMART" id="SM00530">
    <property type="entry name" value="HTH_XRE"/>
    <property type="match status" value="1"/>
</dbReference>